<proteinExistence type="predicted"/>
<dbReference type="Gene3D" id="3.40.50.620">
    <property type="entry name" value="HUPs"/>
    <property type="match status" value="1"/>
</dbReference>
<gene>
    <name evidence="3" type="ORF">IDH45_03770</name>
</gene>
<evidence type="ECO:0000259" key="2">
    <source>
        <dbReference type="Pfam" id="PF02698"/>
    </source>
</evidence>
<dbReference type="InterPro" id="IPR051599">
    <property type="entry name" value="Cell_Envelope_Assoc"/>
</dbReference>
<keyword evidence="1" id="KW-0812">Transmembrane</keyword>
<dbReference type="AlphaFoldDB" id="A0A927C4F3"/>
<name>A0A927C4F3_9BACL</name>
<protein>
    <submittedName>
        <fullName evidence="3">YdcF family protein</fullName>
    </submittedName>
</protein>
<evidence type="ECO:0000313" key="4">
    <source>
        <dbReference type="Proteomes" id="UP000639396"/>
    </source>
</evidence>
<keyword evidence="1" id="KW-1133">Transmembrane helix</keyword>
<keyword evidence="1" id="KW-0472">Membrane</keyword>
<evidence type="ECO:0000313" key="3">
    <source>
        <dbReference type="EMBL" id="MBD2861105.1"/>
    </source>
</evidence>
<dbReference type="InterPro" id="IPR003848">
    <property type="entry name" value="DUF218"/>
</dbReference>
<dbReference type="GO" id="GO:0005886">
    <property type="term" value="C:plasma membrane"/>
    <property type="evidence" value="ECO:0007669"/>
    <property type="project" value="TreeGrafter"/>
</dbReference>
<dbReference type="PANTHER" id="PTHR30336:SF20">
    <property type="entry name" value="DUF218 DOMAIN-CONTAINING PROTEIN"/>
    <property type="match status" value="1"/>
</dbReference>
<dbReference type="Pfam" id="PF02698">
    <property type="entry name" value="DUF218"/>
    <property type="match status" value="1"/>
</dbReference>
<feature type="domain" description="DUF218" evidence="2">
    <location>
        <begin position="58"/>
        <end position="193"/>
    </location>
</feature>
<dbReference type="PANTHER" id="PTHR30336">
    <property type="entry name" value="INNER MEMBRANE PROTEIN, PROBABLE PERMEASE"/>
    <property type="match status" value="1"/>
</dbReference>
<comment type="caution">
    <text evidence="3">The sequence shown here is derived from an EMBL/GenBank/DDBJ whole genome shotgun (WGS) entry which is preliminary data.</text>
</comment>
<sequence length="217" mass="24950">MNRLTGAVPYSGEKRKRKRYRLFRTIVLALIAIGILWVVYVQWLIHNVQNRAPVQTADVAIVLGAALWNDRPSPALRERLDQAYRLYETKQVSRIIVSGGLGANGSTITEAEGMRRYLTERGVPPEAVYEEGESTSTYENLRFSKRIMEREGWSVPVIVTHEYHGARAMDIARYVGIREASVSLTKSNVMWMPWHKARETLAYTKWIADKWLMRPVD</sequence>
<keyword evidence="4" id="KW-1185">Reference proteome</keyword>
<accession>A0A927C4F3</accession>
<dbReference type="InterPro" id="IPR014729">
    <property type="entry name" value="Rossmann-like_a/b/a_fold"/>
</dbReference>
<dbReference type="Proteomes" id="UP000639396">
    <property type="component" value="Unassembled WGS sequence"/>
</dbReference>
<organism evidence="3 4">
    <name type="scientific">Paenibacillus oceani</name>
    <dbReference type="NCBI Taxonomy" id="2772510"/>
    <lineage>
        <taxon>Bacteria</taxon>
        <taxon>Bacillati</taxon>
        <taxon>Bacillota</taxon>
        <taxon>Bacilli</taxon>
        <taxon>Bacillales</taxon>
        <taxon>Paenibacillaceae</taxon>
        <taxon>Paenibacillus</taxon>
    </lineage>
</organism>
<dbReference type="RefSeq" id="WP_190924845.1">
    <property type="nucleotide sequence ID" value="NZ_JACXJA010000005.1"/>
</dbReference>
<feature type="transmembrane region" description="Helical" evidence="1">
    <location>
        <begin position="21"/>
        <end position="45"/>
    </location>
</feature>
<evidence type="ECO:0000256" key="1">
    <source>
        <dbReference type="SAM" id="Phobius"/>
    </source>
</evidence>
<reference evidence="3" key="1">
    <citation type="submission" date="2020-09" db="EMBL/GenBank/DDBJ databases">
        <title>A novel bacterium of genus Paenibacillus, isolated from South China Sea.</title>
        <authorList>
            <person name="Huang H."/>
            <person name="Mo K."/>
            <person name="Hu Y."/>
        </authorList>
    </citation>
    <scope>NUCLEOTIDE SEQUENCE</scope>
    <source>
        <strain evidence="3">IB182363</strain>
    </source>
</reference>
<dbReference type="CDD" id="cd06259">
    <property type="entry name" value="YdcF-like"/>
    <property type="match status" value="1"/>
</dbReference>
<dbReference type="EMBL" id="JACXJA010000005">
    <property type="protein sequence ID" value="MBD2861105.1"/>
    <property type="molecule type" value="Genomic_DNA"/>
</dbReference>